<dbReference type="Proteomes" id="UP000887159">
    <property type="component" value="Unassembled WGS sequence"/>
</dbReference>
<gene>
    <name evidence="1" type="ORF">TNCV_3211001</name>
</gene>
<dbReference type="AlphaFoldDB" id="A0A8X6S5W4"/>
<comment type="caution">
    <text evidence="1">The sequence shown here is derived from an EMBL/GenBank/DDBJ whole genome shotgun (WGS) entry which is preliminary data.</text>
</comment>
<evidence type="ECO:0000313" key="1">
    <source>
        <dbReference type="EMBL" id="GFY03462.1"/>
    </source>
</evidence>
<accession>A0A8X6S5W4</accession>
<protein>
    <submittedName>
        <fullName evidence="1">Uncharacterized protein</fullName>
    </submittedName>
</protein>
<proteinExistence type="predicted"/>
<keyword evidence="2" id="KW-1185">Reference proteome</keyword>
<name>A0A8X6S5W4_TRICX</name>
<sequence>MLGLGLALACLCRNLSSRRSSSGGWIAGESGVSSGSSVDAWSSLFLFFLSLGPSSNLIGMPLCCKASLFWIAE</sequence>
<organism evidence="1 2">
    <name type="scientific">Trichonephila clavipes</name>
    <name type="common">Golden silk orbweaver</name>
    <name type="synonym">Nephila clavipes</name>
    <dbReference type="NCBI Taxonomy" id="2585209"/>
    <lineage>
        <taxon>Eukaryota</taxon>
        <taxon>Metazoa</taxon>
        <taxon>Ecdysozoa</taxon>
        <taxon>Arthropoda</taxon>
        <taxon>Chelicerata</taxon>
        <taxon>Arachnida</taxon>
        <taxon>Araneae</taxon>
        <taxon>Araneomorphae</taxon>
        <taxon>Entelegynae</taxon>
        <taxon>Araneoidea</taxon>
        <taxon>Nephilidae</taxon>
        <taxon>Trichonephila</taxon>
    </lineage>
</organism>
<dbReference type="EMBL" id="BMAU01021238">
    <property type="protein sequence ID" value="GFY03462.1"/>
    <property type="molecule type" value="Genomic_DNA"/>
</dbReference>
<evidence type="ECO:0000313" key="2">
    <source>
        <dbReference type="Proteomes" id="UP000887159"/>
    </source>
</evidence>
<reference evidence="1" key="1">
    <citation type="submission" date="2020-08" db="EMBL/GenBank/DDBJ databases">
        <title>Multicomponent nature underlies the extraordinary mechanical properties of spider dragline silk.</title>
        <authorList>
            <person name="Kono N."/>
            <person name="Nakamura H."/>
            <person name="Mori M."/>
            <person name="Yoshida Y."/>
            <person name="Ohtoshi R."/>
            <person name="Malay A.D."/>
            <person name="Moran D.A.P."/>
            <person name="Tomita M."/>
            <person name="Numata K."/>
            <person name="Arakawa K."/>
        </authorList>
    </citation>
    <scope>NUCLEOTIDE SEQUENCE</scope>
</reference>